<sequence>MSFTLFPYRSVAAPKMYLVDSDTGQPLDRSMGNLQLSSTSAIADAEIRRDRRGKLVMVRHKGSSIINGGGSVAKTEVITFEDIKKSIDKMNEQESGEEKKSVKEDGKSKQNEKGSKEDKPSNDQKKGGKDDTQKAGDKPGDGFTPEEDAKLRELKAPTDKGGSRSWKDIAEEMGKGIESLKARWNEIKDADKAGGGGSNDKKNNGNKPQEQKKGEGKGKGKGNQGAKENEDAGKSNNNGGGQQKLDKFVFTEDEDRELREQMQAGSTWKIVARALKKPQDACKKRAEEIGADTAKEEPKKEEPQKQEKATDEVGKKDNAKKVHAEQKSAKKPASVVKKSSKAGSVAGSVRSTRSSVKFSIREWRALQEDDFFSFDELRLLCQLIGKHGDASWLGIASAFHDKTGRRVHPDDIREKFEAIEKTCL</sequence>
<dbReference type="CDD" id="cd00167">
    <property type="entry name" value="SANT"/>
    <property type="match status" value="1"/>
</dbReference>
<feature type="compositionally biased region" description="Basic and acidic residues" evidence="1">
    <location>
        <begin position="244"/>
        <end position="260"/>
    </location>
</feature>
<feature type="region of interest" description="Disordered" evidence="1">
    <location>
        <begin position="89"/>
        <end position="348"/>
    </location>
</feature>
<feature type="compositionally biased region" description="Basic and acidic residues" evidence="1">
    <location>
        <begin position="277"/>
        <end position="328"/>
    </location>
</feature>
<protein>
    <recommendedName>
        <fullName evidence="2">Myb-like domain-containing protein</fullName>
    </recommendedName>
</protein>
<feature type="compositionally biased region" description="Basic and acidic residues" evidence="1">
    <location>
        <begin position="147"/>
        <end position="192"/>
    </location>
</feature>
<dbReference type="InterPro" id="IPR009057">
    <property type="entry name" value="Homeodomain-like_sf"/>
</dbReference>
<evidence type="ECO:0000256" key="1">
    <source>
        <dbReference type="SAM" id="MobiDB-lite"/>
    </source>
</evidence>
<feature type="compositionally biased region" description="Low complexity" evidence="1">
    <location>
        <begin position="331"/>
        <end position="348"/>
    </location>
</feature>
<dbReference type="SUPFAM" id="SSF46689">
    <property type="entry name" value="Homeodomain-like"/>
    <property type="match status" value="1"/>
</dbReference>
<organism evidence="3 4">
    <name type="scientific">Cercospora berteroae</name>
    <dbReference type="NCBI Taxonomy" id="357750"/>
    <lineage>
        <taxon>Eukaryota</taxon>
        <taxon>Fungi</taxon>
        <taxon>Dikarya</taxon>
        <taxon>Ascomycota</taxon>
        <taxon>Pezizomycotina</taxon>
        <taxon>Dothideomycetes</taxon>
        <taxon>Dothideomycetidae</taxon>
        <taxon>Mycosphaerellales</taxon>
        <taxon>Mycosphaerellaceae</taxon>
        <taxon>Cercospora</taxon>
    </lineage>
</organism>
<dbReference type="STRING" id="357750.A0A2S6C9J2"/>
<comment type="caution">
    <text evidence="3">The sequence shown here is derived from an EMBL/GenBank/DDBJ whole genome shotgun (WGS) entry which is preliminary data.</text>
</comment>
<dbReference type="Pfam" id="PF13921">
    <property type="entry name" value="Myb_DNA-bind_6"/>
    <property type="match status" value="1"/>
</dbReference>
<evidence type="ECO:0000313" key="4">
    <source>
        <dbReference type="Proteomes" id="UP000237631"/>
    </source>
</evidence>
<evidence type="ECO:0000259" key="2">
    <source>
        <dbReference type="SMART" id="SM00717"/>
    </source>
</evidence>
<dbReference type="SMART" id="SM00717">
    <property type="entry name" value="SANT"/>
    <property type="match status" value="3"/>
</dbReference>
<accession>A0A2S6C9J2</accession>
<feature type="compositionally biased region" description="Basic and acidic residues" evidence="1">
    <location>
        <begin position="89"/>
        <end position="140"/>
    </location>
</feature>
<gene>
    <name evidence="3" type="ORF">CBER1_00750</name>
</gene>
<feature type="domain" description="Myb-like" evidence="2">
    <location>
        <begin position="139"/>
        <end position="190"/>
    </location>
</feature>
<dbReference type="Gene3D" id="1.10.10.60">
    <property type="entry name" value="Homeodomain-like"/>
    <property type="match status" value="1"/>
</dbReference>
<feature type="compositionally biased region" description="Basic and acidic residues" evidence="1">
    <location>
        <begin position="199"/>
        <end position="218"/>
    </location>
</feature>
<dbReference type="AlphaFoldDB" id="A0A2S6C9J2"/>
<name>A0A2S6C9J2_9PEZI</name>
<keyword evidence="4" id="KW-1185">Reference proteome</keyword>
<reference evidence="4" key="1">
    <citation type="journal article" date="2017" name="bioRxiv">
        <title>Conservation of a gene cluster reveals novel cercosporin biosynthetic mechanisms and extends production to the genus Colletotrichum.</title>
        <authorList>
            <person name="de Jonge R."/>
            <person name="Ebert M.K."/>
            <person name="Huitt-Roehl C.R."/>
            <person name="Pal P."/>
            <person name="Suttle J.C."/>
            <person name="Spanner R.E."/>
            <person name="Neubauer J.D."/>
            <person name="Jurick W.M.II."/>
            <person name="Stott K.A."/>
            <person name="Secor G.A."/>
            <person name="Thomma B.P.H.J."/>
            <person name="Van de Peer Y."/>
            <person name="Townsend C.A."/>
            <person name="Bolton M.D."/>
        </authorList>
    </citation>
    <scope>NUCLEOTIDE SEQUENCE [LARGE SCALE GENOMIC DNA]</scope>
    <source>
        <strain evidence="4">CBS538.71</strain>
    </source>
</reference>
<evidence type="ECO:0000313" key="3">
    <source>
        <dbReference type="EMBL" id="PPJ56385.1"/>
    </source>
</evidence>
<feature type="domain" description="Myb-like" evidence="2">
    <location>
        <begin position="246"/>
        <end position="292"/>
    </location>
</feature>
<feature type="domain" description="Myb-like" evidence="2">
    <location>
        <begin position="368"/>
        <end position="422"/>
    </location>
</feature>
<dbReference type="EMBL" id="PNEN01000520">
    <property type="protein sequence ID" value="PPJ56385.1"/>
    <property type="molecule type" value="Genomic_DNA"/>
</dbReference>
<dbReference type="InterPro" id="IPR001005">
    <property type="entry name" value="SANT/Myb"/>
</dbReference>
<proteinExistence type="predicted"/>
<dbReference type="OrthoDB" id="5427780at2759"/>
<dbReference type="Proteomes" id="UP000237631">
    <property type="component" value="Unassembled WGS sequence"/>
</dbReference>